<dbReference type="InParanoid" id="D8M1V0"/>
<dbReference type="AlphaFoldDB" id="D8M1V0"/>
<organism evidence="1">
    <name type="scientific">Blastocystis hominis</name>
    <dbReference type="NCBI Taxonomy" id="12968"/>
    <lineage>
        <taxon>Eukaryota</taxon>
        <taxon>Sar</taxon>
        <taxon>Stramenopiles</taxon>
        <taxon>Bigyra</taxon>
        <taxon>Opalozoa</taxon>
        <taxon>Opalinata</taxon>
        <taxon>Blastocystidae</taxon>
        <taxon>Blastocystis</taxon>
    </lineage>
</organism>
<keyword evidence="2" id="KW-1185">Reference proteome</keyword>
<evidence type="ECO:0000313" key="1">
    <source>
        <dbReference type="EMBL" id="CBK22039.2"/>
    </source>
</evidence>
<dbReference type="Proteomes" id="UP000008312">
    <property type="component" value="Unassembled WGS sequence"/>
</dbReference>
<dbReference type="GeneID" id="24919321"/>
<reference evidence="1" key="1">
    <citation type="submission" date="2010-02" db="EMBL/GenBank/DDBJ databases">
        <title>Sequencing and annotation of the Blastocystis hominis genome.</title>
        <authorList>
            <person name="Wincker P."/>
        </authorList>
    </citation>
    <scope>NUCLEOTIDE SEQUENCE</scope>
    <source>
        <strain evidence="1">Singapore isolate B</strain>
    </source>
</reference>
<dbReference type="RefSeq" id="XP_012896087.1">
    <property type="nucleotide sequence ID" value="XM_013040633.1"/>
</dbReference>
<dbReference type="EMBL" id="FN668646">
    <property type="protein sequence ID" value="CBK22039.2"/>
    <property type="molecule type" value="Genomic_DNA"/>
</dbReference>
<protein>
    <submittedName>
        <fullName evidence="1">Uncharacterized protein</fullName>
    </submittedName>
</protein>
<dbReference type="OrthoDB" id="4087970at2759"/>
<name>D8M1V0_BLAHO</name>
<sequence>MKKGFRSGRKKQFAKQRSEYYFAPVDKANREKIYKRLLVNTYLNNASELEAVKMVIEGEAPVESLESKQKASKPDEKRPFAFIERTWEVKNPTEEELFVATAFCIVANPWSLRHPLDRGREHSLVNPLSMTFFALTFEVIES</sequence>
<accession>D8M1V0</accession>
<evidence type="ECO:0000313" key="2">
    <source>
        <dbReference type="Proteomes" id="UP000008312"/>
    </source>
</evidence>
<proteinExistence type="predicted"/>
<gene>
    <name evidence="1" type="ORF">GSBLH_T00002114001</name>
</gene>